<organism evidence="1 2">
    <name type="scientific">Papaver somniferum</name>
    <name type="common">Opium poppy</name>
    <dbReference type="NCBI Taxonomy" id="3469"/>
    <lineage>
        <taxon>Eukaryota</taxon>
        <taxon>Viridiplantae</taxon>
        <taxon>Streptophyta</taxon>
        <taxon>Embryophyta</taxon>
        <taxon>Tracheophyta</taxon>
        <taxon>Spermatophyta</taxon>
        <taxon>Magnoliopsida</taxon>
        <taxon>Ranunculales</taxon>
        <taxon>Papaveraceae</taxon>
        <taxon>Papaveroideae</taxon>
        <taxon>Papaver</taxon>
    </lineage>
</organism>
<dbReference type="Gramene" id="RZC81331">
    <property type="protein sequence ID" value="RZC81331"/>
    <property type="gene ID" value="C5167_043909"/>
</dbReference>
<dbReference type="AlphaFoldDB" id="A0A4Y7LAM0"/>
<proteinExistence type="predicted"/>
<reference evidence="1 2" key="1">
    <citation type="journal article" date="2018" name="Science">
        <title>The opium poppy genome and morphinan production.</title>
        <authorList>
            <person name="Guo L."/>
            <person name="Winzer T."/>
            <person name="Yang X."/>
            <person name="Li Y."/>
            <person name="Ning Z."/>
            <person name="He Z."/>
            <person name="Teodor R."/>
            <person name="Lu Y."/>
            <person name="Bowser T.A."/>
            <person name="Graham I.A."/>
            <person name="Ye K."/>
        </authorList>
    </citation>
    <scope>NUCLEOTIDE SEQUENCE [LARGE SCALE GENOMIC DNA]</scope>
    <source>
        <strain evidence="2">cv. HN1</strain>
        <tissue evidence="1">Leaves</tissue>
    </source>
</reference>
<dbReference type="Proteomes" id="UP000316621">
    <property type="component" value="Chromosome 10"/>
</dbReference>
<evidence type="ECO:0000313" key="1">
    <source>
        <dbReference type="EMBL" id="RZC81331.1"/>
    </source>
</evidence>
<dbReference type="EMBL" id="CM010724">
    <property type="protein sequence ID" value="RZC81331.1"/>
    <property type="molecule type" value="Genomic_DNA"/>
</dbReference>
<sequence length="82" mass="9222">MSLIHCSETLGVGGVEVQKHHGFRGSKQVCSRETTWKKESSVIHLKENVVYARASIQLQTRLAVKISAQRSFNDGTYEPKSY</sequence>
<gene>
    <name evidence="1" type="ORF">C5167_043909</name>
</gene>
<accession>A0A4Y7LAM0</accession>
<name>A0A4Y7LAM0_PAPSO</name>
<protein>
    <submittedName>
        <fullName evidence="1">Uncharacterized protein</fullName>
    </submittedName>
</protein>
<keyword evidence="2" id="KW-1185">Reference proteome</keyword>
<evidence type="ECO:0000313" key="2">
    <source>
        <dbReference type="Proteomes" id="UP000316621"/>
    </source>
</evidence>